<dbReference type="GO" id="GO:0018537">
    <property type="term" value="F:coenzyme F420-dependent N5,N10-methenyltetrahydromethanopterin reductase activity"/>
    <property type="evidence" value="ECO:0007669"/>
    <property type="project" value="UniProtKB-EC"/>
</dbReference>
<dbReference type="GO" id="GO:0016705">
    <property type="term" value="F:oxidoreductase activity, acting on paired donors, with incorporation or reduction of molecular oxygen"/>
    <property type="evidence" value="ECO:0007669"/>
    <property type="project" value="InterPro"/>
</dbReference>
<accession>A0A160T6Z1</accession>
<dbReference type="OrthoDB" id="9775082at2"/>
<organism evidence="3 4">
    <name type="scientific">Candidatus Promineifilum breve</name>
    <dbReference type="NCBI Taxonomy" id="1806508"/>
    <lineage>
        <taxon>Bacteria</taxon>
        <taxon>Bacillati</taxon>
        <taxon>Chloroflexota</taxon>
        <taxon>Ardenticatenia</taxon>
        <taxon>Candidatus Promineifilales</taxon>
        <taxon>Candidatus Promineifilaceae</taxon>
        <taxon>Candidatus Promineifilum</taxon>
    </lineage>
</organism>
<dbReference type="InterPro" id="IPR050564">
    <property type="entry name" value="F420-G6PD/mer"/>
</dbReference>
<evidence type="ECO:0000256" key="1">
    <source>
        <dbReference type="ARBA" id="ARBA00023002"/>
    </source>
</evidence>
<feature type="domain" description="Luciferase-like" evidence="2">
    <location>
        <begin position="8"/>
        <end position="228"/>
    </location>
</feature>
<name>A0A160T6Z1_9CHLR</name>
<dbReference type="RefSeq" id="WP_095045508.1">
    <property type="nucleotide sequence ID" value="NZ_LN890656.1"/>
</dbReference>
<dbReference type="EC" id="1.5.98.2" evidence="3"/>
<proteinExistence type="predicted"/>
<dbReference type="EMBL" id="LN890656">
    <property type="protein sequence ID" value="CUS06201.1"/>
    <property type="molecule type" value="Genomic_DNA"/>
</dbReference>
<dbReference type="PANTHER" id="PTHR43244">
    <property type="match status" value="1"/>
</dbReference>
<dbReference type="InterPro" id="IPR036661">
    <property type="entry name" value="Luciferase-like_sf"/>
</dbReference>
<sequence>MTYGNTIQFGYFLTPDATDTTEVLRRAQVCDRAGYDLIGIQDHPYQSRYLDTWTLLAGLAGQTEQVRLFPDVVNLPLRPPAVLAKAAASLDVMSGGRIELGLGAGAFWDGIRALGGPTRTPGEAVRALEEAIHVIRLLWSGRRGVRYEGEFYQLNGAHSGPVPAHDMGIWLGALGPRMLNMTGRLADGWVPSSSYAPPAALPDMQARIDEGAAEAGRQPSAIHRLYNVMGRIGDRPSAEPFTGPVAQWVDELTHLALEVGMDTFIIGLPEPPGDQLERFIAEVAPRVRDNVAPTGP</sequence>
<protein>
    <submittedName>
        <fullName evidence="3">Coenzyme F420-dependent N(5),N(10)-methylenetetrahydromethanopterin reductase</fullName>
        <ecNumber evidence="3">1.5.98.2</ecNumber>
    </submittedName>
</protein>
<dbReference type="SUPFAM" id="SSF51679">
    <property type="entry name" value="Bacterial luciferase-like"/>
    <property type="match status" value="1"/>
</dbReference>
<gene>
    <name evidence="3" type="ORF">CFX0092_B0667</name>
</gene>
<evidence type="ECO:0000259" key="2">
    <source>
        <dbReference type="Pfam" id="PF00296"/>
    </source>
</evidence>
<dbReference type="Proteomes" id="UP000215027">
    <property type="component" value="Chromosome II"/>
</dbReference>
<dbReference type="PANTHER" id="PTHR43244:SF1">
    <property type="entry name" value="5,10-METHYLENETETRAHYDROMETHANOPTERIN REDUCTASE"/>
    <property type="match status" value="1"/>
</dbReference>
<dbReference type="InterPro" id="IPR011251">
    <property type="entry name" value="Luciferase-like_dom"/>
</dbReference>
<dbReference type="Pfam" id="PF00296">
    <property type="entry name" value="Bac_luciferase"/>
    <property type="match status" value="1"/>
</dbReference>
<dbReference type="Gene3D" id="3.20.20.30">
    <property type="entry name" value="Luciferase-like domain"/>
    <property type="match status" value="1"/>
</dbReference>
<dbReference type="CDD" id="cd01097">
    <property type="entry name" value="Tetrahydromethanopterin_reductase"/>
    <property type="match status" value="1"/>
</dbReference>
<keyword evidence="1 3" id="KW-0560">Oxidoreductase</keyword>
<dbReference type="AlphaFoldDB" id="A0A160T6Z1"/>
<evidence type="ECO:0000313" key="3">
    <source>
        <dbReference type="EMBL" id="CUS06201.1"/>
    </source>
</evidence>
<keyword evidence="4" id="KW-1185">Reference proteome</keyword>
<evidence type="ECO:0000313" key="4">
    <source>
        <dbReference type="Proteomes" id="UP000215027"/>
    </source>
</evidence>
<reference evidence="3" key="1">
    <citation type="submission" date="2016-01" db="EMBL/GenBank/DDBJ databases">
        <authorList>
            <person name="Mcilroy J.S."/>
            <person name="Karst M S."/>
            <person name="Albertsen M."/>
        </authorList>
    </citation>
    <scope>NUCLEOTIDE SEQUENCE</scope>
    <source>
        <strain evidence="3">Cfx-K</strain>
    </source>
</reference>
<dbReference type="KEGG" id="pbf:CFX0092_B0667"/>